<gene>
    <name evidence="1" type="ORF">C7Y72_20225</name>
</gene>
<proteinExistence type="predicted"/>
<dbReference type="RefSeq" id="WP_107571006.1">
    <property type="nucleotide sequence ID" value="NZ_PYYB01000004.1"/>
</dbReference>
<name>A0A2T4UCG4_9ACTN</name>
<keyword evidence="2" id="KW-1185">Reference proteome</keyword>
<sequence>MDSTLTAIVHETLTDLGVPLRRVAPGEWGLAVDCAGWPLHVGVALRGGLLRAQAEVVGPGRVDPSALLHRNRLGSLVRFAHTGEGAVWIHGDLPAVAVQEAEIDRLLGLLVEEAAWARYAAGPAPGSADGGASSPA</sequence>
<evidence type="ECO:0000313" key="1">
    <source>
        <dbReference type="EMBL" id="PTL54906.1"/>
    </source>
</evidence>
<dbReference type="EMBL" id="PYYB01000004">
    <property type="protein sequence ID" value="PTL54906.1"/>
    <property type="molecule type" value="Genomic_DNA"/>
</dbReference>
<protein>
    <recommendedName>
        <fullName evidence="3">Type III secretion chaperone SycN</fullName>
    </recommendedName>
</protein>
<reference evidence="1 2" key="1">
    <citation type="submission" date="2018-03" db="EMBL/GenBank/DDBJ databases">
        <title>Aquarubrobacter algicola gen. nov., sp. nov., a novel actinobacterium isolated from shallow eutrophic lake during the end of cyanobacterial harmful algal blooms.</title>
        <authorList>
            <person name="Chun S.J."/>
        </authorList>
    </citation>
    <scope>NUCLEOTIDE SEQUENCE [LARGE SCALE GENOMIC DNA]</scope>
    <source>
        <strain evidence="1 2">Seoho-28</strain>
    </source>
</reference>
<accession>A0A2T4UCG4</accession>
<evidence type="ECO:0000313" key="2">
    <source>
        <dbReference type="Proteomes" id="UP000240739"/>
    </source>
</evidence>
<organism evidence="1 2">
    <name type="scientific">Paraconexibacter algicola</name>
    <dbReference type="NCBI Taxonomy" id="2133960"/>
    <lineage>
        <taxon>Bacteria</taxon>
        <taxon>Bacillati</taxon>
        <taxon>Actinomycetota</taxon>
        <taxon>Thermoleophilia</taxon>
        <taxon>Solirubrobacterales</taxon>
        <taxon>Paraconexibacteraceae</taxon>
        <taxon>Paraconexibacter</taxon>
    </lineage>
</organism>
<dbReference type="AlphaFoldDB" id="A0A2T4UCG4"/>
<comment type="caution">
    <text evidence="1">The sequence shown here is derived from an EMBL/GenBank/DDBJ whole genome shotgun (WGS) entry which is preliminary data.</text>
</comment>
<dbReference type="OrthoDB" id="5244676at2"/>
<dbReference type="Proteomes" id="UP000240739">
    <property type="component" value="Unassembled WGS sequence"/>
</dbReference>
<evidence type="ECO:0008006" key="3">
    <source>
        <dbReference type="Google" id="ProtNLM"/>
    </source>
</evidence>